<feature type="domain" description="C2H2-type" evidence="2">
    <location>
        <begin position="35"/>
        <end position="63"/>
    </location>
</feature>
<evidence type="ECO:0000313" key="3">
    <source>
        <dbReference type="EMBL" id="TRY63746.1"/>
    </source>
</evidence>
<gene>
    <name evidence="3" type="ORF">TCAL_14303</name>
</gene>
<proteinExistence type="predicted"/>
<dbReference type="EMBL" id="VCGU01000458">
    <property type="protein sequence ID" value="TRY63746.1"/>
    <property type="molecule type" value="Genomic_DNA"/>
</dbReference>
<dbReference type="Pfam" id="PF13362">
    <property type="entry name" value="Toprim_3"/>
    <property type="match status" value="1"/>
</dbReference>
<name>A0A553NE67_TIGCA</name>
<evidence type="ECO:0000313" key="4">
    <source>
        <dbReference type="Proteomes" id="UP000318571"/>
    </source>
</evidence>
<dbReference type="AlphaFoldDB" id="A0A553NE67"/>
<dbReference type="Proteomes" id="UP000318571">
    <property type="component" value="Chromosome 10"/>
</dbReference>
<keyword evidence="1" id="KW-0862">Zinc</keyword>
<dbReference type="InterPro" id="IPR006171">
    <property type="entry name" value="TOPRIM_dom"/>
</dbReference>
<dbReference type="Pfam" id="PF23639">
    <property type="entry name" value="DUF7146"/>
    <property type="match status" value="1"/>
</dbReference>
<dbReference type="GO" id="GO:0008270">
    <property type="term" value="F:zinc ion binding"/>
    <property type="evidence" value="ECO:0007669"/>
    <property type="project" value="UniProtKB-KW"/>
</dbReference>
<dbReference type="PROSITE" id="PS50157">
    <property type="entry name" value="ZINC_FINGER_C2H2_2"/>
    <property type="match status" value="1"/>
</dbReference>
<organism evidence="3 4">
    <name type="scientific">Tigriopus californicus</name>
    <name type="common">Marine copepod</name>
    <dbReference type="NCBI Taxonomy" id="6832"/>
    <lineage>
        <taxon>Eukaryota</taxon>
        <taxon>Metazoa</taxon>
        <taxon>Ecdysozoa</taxon>
        <taxon>Arthropoda</taxon>
        <taxon>Crustacea</taxon>
        <taxon>Multicrustacea</taxon>
        <taxon>Hexanauplia</taxon>
        <taxon>Copepoda</taxon>
        <taxon>Harpacticoida</taxon>
        <taxon>Harpacticidae</taxon>
        <taxon>Tigriopus</taxon>
    </lineage>
</organism>
<dbReference type="InterPro" id="IPR013087">
    <property type="entry name" value="Znf_C2H2_type"/>
</dbReference>
<reference evidence="3 4" key="1">
    <citation type="journal article" date="2018" name="Nat. Ecol. Evol.">
        <title>Genomic signatures of mitonuclear coevolution across populations of Tigriopus californicus.</title>
        <authorList>
            <person name="Barreto F.S."/>
            <person name="Watson E.T."/>
            <person name="Lima T.G."/>
            <person name="Willett C.S."/>
            <person name="Edmands S."/>
            <person name="Li W."/>
            <person name="Burton R.S."/>
        </authorList>
    </citation>
    <scope>NUCLEOTIDE SEQUENCE [LARGE SCALE GENOMIC DNA]</scope>
    <source>
        <strain evidence="3 4">San Diego</strain>
    </source>
</reference>
<dbReference type="InterPro" id="IPR055570">
    <property type="entry name" value="DUF7146"/>
</dbReference>
<keyword evidence="4" id="KW-1185">Reference proteome</keyword>
<keyword evidence="1" id="KW-0863">Zinc-finger</keyword>
<accession>A0A553NE67</accession>
<evidence type="ECO:0000259" key="2">
    <source>
        <dbReference type="PROSITE" id="PS50157"/>
    </source>
</evidence>
<protein>
    <recommendedName>
        <fullName evidence="2">C2H2-type domain-containing protein</fullName>
    </recommendedName>
</protein>
<evidence type="ECO:0000256" key="1">
    <source>
        <dbReference type="PROSITE-ProRule" id="PRU00042"/>
    </source>
</evidence>
<comment type="caution">
    <text evidence="3">The sequence shown here is derived from an EMBL/GenBank/DDBJ whole genome shotgun (WGS) entry which is preliminary data.</text>
</comment>
<sequence>MALNHFISFPRLGSNAWIKFIQRPTSTSTQDLISYACSICGAPCKSQAGLNYHYIKRHSGKLSSYLRRNPVETYVQIFGTNYKSLSTRELRYANGLVVTLEGKHRGFWYSFVNGQGGGPLKAISHALDTANFSETMKMALQISGLKPSQFLDLQMEDDFEAVNPDTSIWDATKMARINTAKSIWSACEPLKGTLAARYLIEHRKIPTQTLSLLFFKFLGPSKGYREFIDSDTYETKTNGNPALVVPVQDGFGTLTGVQRIYLDSMTGNKFAKYSRTKFSKGVIKNSAAVIQKAQFNQPLILCEGPETGASLAAAFPHVSVLASLSLANLQGCGEVVKAQSPSQVIVAGDLDDNVANQELLRFHFQSLQDQMDVEIRLIVPCCSLRKHGDWNDILIDQGISEIKRQIRL</sequence>
<dbReference type="PROSITE" id="PS00028">
    <property type="entry name" value="ZINC_FINGER_C2H2_1"/>
    <property type="match status" value="1"/>
</dbReference>
<keyword evidence="1" id="KW-0479">Metal-binding</keyword>